<evidence type="ECO:0000313" key="4">
    <source>
        <dbReference type="EMBL" id="GAV81306.1"/>
    </source>
</evidence>
<dbReference type="Pfam" id="PF14244">
    <property type="entry name" value="Retrotran_gag_3"/>
    <property type="match status" value="1"/>
</dbReference>
<feature type="compositionally biased region" description="Polar residues" evidence="1">
    <location>
        <begin position="286"/>
        <end position="298"/>
    </location>
</feature>
<dbReference type="PANTHER" id="PTHR37610">
    <property type="entry name" value="CCHC-TYPE DOMAIN-CONTAINING PROTEIN"/>
    <property type="match status" value="1"/>
</dbReference>
<evidence type="ECO:0000256" key="1">
    <source>
        <dbReference type="SAM" id="MobiDB-lite"/>
    </source>
</evidence>
<dbReference type="AlphaFoldDB" id="A0A1Q3CM20"/>
<dbReference type="EMBL" id="BDDD01002368">
    <property type="protein sequence ID" value="GAV81306.1"/>
    <property type="molecule type" value="Genomic_DNA"/>
</dbReference>
<accession>A0A1Q3CM20</accession>
<feature type="domain" description="Retrovirus-related Pol polyprotein from transposon TNT 1-94-like beta-barrel" evidence="3">
    <location>
        <begin position="381"/>
        <end position="454"/>
    </location>
</feature>
<reference evidence="5" key="1">
    <citation type="submission" date="2016-04" db="EMBL/GenBank/DDBJ databases">
        <title>Cephalotus genome sequencing.</title>
        <authorList>
            <person name="Fukushima K."/>
            <person name="Hasebe M."/>
            <person name="Fang X."/>
        </authorList>
    </citation>
    <scope>NUCLEOTIDE SEQUENCE [LARGE SCALE GENOMIC DNA]</scope>
    <source>
        <strain evidence="5">cv. St1</strain>
    </source>
</reference>
<dbReference type="OrthoDB" id="1750575at2759"/>
<dbReference type="Pfam" id="PF22936">
    <property type="entry name" value="Pol_BBD"/>
    <property type="match status" value="1"/>
</dbReference>
<keyword evidence="5" id="KW-1185">Reference proteome</keyword>
<dbReference type="InterPro" id="IPR029472">
    <property type="entry name" value="Copia-like_N"/>
</dbReference>
<feature type="region of interest" description="Disordered" evidence="1">
    <location>
        <begin position="275"/>
        <end position="298"/>
    </location>
</feature>
<sequence length="488" mass="54485">MTDSEKVPPQERGAEAILEDLTASLKKFLVQPHAQNPTSFPDSSTTQIAIKLDGNNYGLWSQVVDIYISGKDKLGYINDDLPPPSPTDPGFRKWKTEDSTVQGWLINCLDPSLISNFIRFPTAKAIWDSIATTLFDGKDTSQVYDLKRWVTRMKQDGGPIEKYYNGLQGIWREIDFHHPNPMVCAADIEKYNLTIQEDRVYLFLDGLDDRLDTMRADVLQMQPFPTVEQAYARVRREELRQAVMLSNPDSTHAASMTLTGVQTDSRQIPTLQLSKLGDSFDDGRNRTTQKTKISTESGCTKCGNPRHTIETCFQVHGYPEWWKELKARKQAGKGKATMVTAEPELSLVPQDECRIDSTMPCDEGKNGCVFMSSKQRQPCGWIIYFGASDHMTFDPADFVQSSQPQRHSVTNANGVACSVTGAGIVAFSPVLSLTNTLLVPSLSNKLLSVGQATKDLNCVVLIYPTFCLFKDILTKEIIGRGTKRGYIT</sequence>
<feature type="domain" description="Retrotransposon Copia-like N-terminal" evidence="2">
    <location>
        <begin position="42"/>
        <end position="84"/>
    </location>
</feature>
<dbReference type="InParanoid" id="A0A1Q3CM20"/>
<organism evidence="4 5">
    <name type="scientific">Cephalotus follicularis</name>
    <name type="common">Albany pitcher plant</name>
    <dbReference type="NCBI Taxonomy" id="3775"/>
    <lineage>
        <taxon>Eukaryota</taxon>
        <taxon>Viridiplantae</taxon>
        <taxon>Streptophyta</taxon>
        <taxon>Embryophyta</taxon>
        <taxon>Tracheophyta</taxon>
        <taxon>Spermatophyta</taxon>
        <taxon>Magnoliopsida</taxon>
        <taxon>eudicotyledons</taxon>
        <taxon>Gunneridae</taxon>
        <taxon>Pentapetalae</taxon>
        <taxon>rosids</taxon>
        <taxon>fabids</taxon>
        <taxon>Oxalidales</taxon>
        <taxon>Cephalotaceae</taxon>
        <taxon>Cephalotus</taxon>
    </lineage>
</organism>
<evidence type="ECO:0000259" key="2">
    <source>
        <dbReference type="Pfam" id="PF14244"/>
    </source>
</evidence>
<dbReference type="InterPro" id="IPR054722">
    <property type="entry name" value="PolX-like_BBD"/>
</dbReference>
<proteinExistence type="predicted"/>
<gene>
    <name evidence="4" type="ORF">CFOL_v3_24764</name>
</gene>
<dbReference type="Proteomes" id="UP000187406">
    <property type="component" value="Unassembled WGS sequence"/>
</dbReference>
<evidence type="ECO:0000313" key="5">
    <source>
        <dbReference type="Proteomes" id="UP000187406"/>
    </source>
</evidence>
<dbReference type="PANTHER" id="PTHR37610:SF38">
    <property type="entry name" value="RETROTRANSPOSON COPIA-LIKE N-TERMINAL DOMAIN-CONTAINING PROTEIN"/>
    <property type="match status" value="1"/>
</dbReference>
<protein>
    <submittedName>
        <fullName evidence="4">UBN2_3 domain-containing protein</fullName>
    </submittedName>
</protein>
<comment type="caution">
    <text evidence="4">The sequence shown here is derived from an EMBL/GenBank/DDBJ whole genome shotgun (WGS) entry which is preliminary data.</text>
</comment>
<name>A0A1Q3CM20_CEPFO</name>
<evidence type="ECO:0000259" key="3">
    <source>
        <dbReference type="Pfam" id="PF22936"/>
    </source>
</evidence>